<protein>
    <recommendedName>
        <fullName evidence="6">SEA domain-containing protein</fullName>
    </recommendedName>
</protein>
<evidence type="ECO:0008006" key="6">
    <source>
        <dbReference type="Google" id="ProtNLM"/>
    </source>
</evidence>
<evidence type="ECO:0000256" key="1">
    <source>
        <dbReference type="SAM" id="MobiDB-lite"/>
    </source>
</evidence>
<dbReference type="Proteomes" id="UP000663829">
    <property type="component" value="Unassembled WGS sequence"/>
</dbReference>
<dbReference type="OrthoDB" id="10060404at2759"/>
<sequence>MRETSEQAPNLEESYLPYRRPGRADPCPVIRPFYKRIIVGSSVAVVILIVVVAIVVAVTLAKTTTSTISNLYSGNIVVRALYNPELAISSSSLYRNYQRQLCELVSQTLVESKTKYAVFYGSCAVTGFIDGSIIAYFTLGFTRYQNETRLNTFLNRTLVGKPLFSGTIILVNFDTDNTPMSTSTTVIKTTPRSTTRSRETDYRTTSGRREGKNSEEIDNQIVIQQNNDNTLRVNEQEPPPLLTVLNSTTSTTSTTTTNTYTNVPGQTTFTTVNYIVGETGSMCITISETITITNGQLQTSVAFDDKNKSNNGLSCVSDDNKIQNVNSPIINRNENIDLNTPSVTVSHVENLNMPVYTHFAYIDESSDEKSISSRDAISTLAEMTTKTVKDSVQTSSASTTSLNEGTLTAGSTSTLENDDIKTSPSTRLRAKSSRQPPPPPPSKVTRKDNSGEENPRRPKRQRRLLQYELMPTGKYYYLNYPDQRPPLHGKVRNITNVTNNRHLRTSFDQINSDDVESSAALSTILSKSSSFESLSDSNRRKTRSFTYRCHPEQIKPYFDSPSIDTNTYSHNRNSWNDKIIGGRLAFPSTTISPFNEHQNSFVKVLKPQLKGHPNEQVYSHVPLKGTTFKPIVENHKESYYDTTKNRKLLGEHSKAKTKTPAQTKESTLDNIFEALLEAEKRREENDYWREKFKDKKAHIVGRSSATNNDTKTSPLKKGYFNTLPICSQSKAVPISTNKNSTSHNPSTVDYRSQSYSVKTNNHRDDSKRHSFNTSTSPFIKTYHMKRPEIEKNFNKHKQRTTKRQIQNYSPNTIYSTYPFNERSISSNGYFSSMNPKSIVHSLFPRDKQPHPRILPHGVKAPHAKQTSDEISSISDIWTTRSSVPTSEEDATRQRGRNKKQNNKRNTSVSTVKKSAPNVRDEKRPLSVQNKQQAITSRTTKINNKNDGLHKDTIAEKNKNTPMESAKKRSFLNMFQKLAI</sequence>
<name>A0A813U132_9BILA</name>
<reference evidence="3" key="1">
    <citation type="submission" date="2021-02" db="EMBL/GenBank/DDBJ databases">
        <authorList>
            <person name="Nowell W R."/>
        </authorList>
    </citation>
    <scope>NUCLEOTIDE SEQUENCE</scope>
</reference>
<gene>
    <name evidence="3" type="ORF">GPM918_LOCUS4355</name>
    <name evidence="4" type="ORF">SRO942_LOCUS4356</name>
</gene>
<feature type="compositionally biased region" description="Basic and acidic residues" evidence="1">
    <location>
        <begin position="196"/>
        <end position="214"/>
    </location>
</feature>
<dbReference type="EMBL" id="CAJNOQ010000581">
    <property type="protein sequence ID" value="CAF0817247.1"/>
    <property type="molecule type" value="Genomic_DNA"/>
</dbReference>
<keyword evidence="2" id="KW-0472">Membrane</keyword>
<dbReference type="Proteomes" id="UP000681722">
    <property type="component" value="Unassembled WGS sequence"/>
</dbReference>
<feature type="compositionally biased region" description="Basic and acidic residues" evidence="1">
    <location>
        <begin position="946"/>
        <end position="958"/>
    </location>
</feature>
<feature type="compositionally biased region" description="Basic and acidic residues" evidence="1">
    <location>
        <begin position="445"/>
        <end position="456"/>
    </location>
</feature>
<keyword evidence="5" id="KW-1185">Reference proteome</keyword>
<organism evidence="3 5">
    <name type="scientific">Didymodactylos carnosus</name>
    <dbReference type="NCBI Taxonomy" id="1234261"/>
    <lineage>
        <taxon>Eukaryota</taxon>
        <taxon>Metazoa</taxon>
        <taxon>Spiralia</taxon>
        <taxon>Gnathifera</taxon>
        <taxon>Rotifera</taxon>
        <taxon>Eurotatoria</taxon>
        <taxon>Bdelloidea</taxon>
        <taxon>Philodinida</taxon>
        <taxon>Philodinidae</taxon>
        <taxon>Didymodactylos</taxon>
    </lineage>
</organism>
<proteinExistence type="predicted"/>
<feature type="compositionally biased region" description="Polar residues" evidence="1">
    <location>
        <begin position="385"/>
        <end position="415"/>
    </location>
</feature>
<dbReference type="SUPFAM" id="SSF82671">
    <property type="entry name" value="SEA domain"/>
    <property type="match status" value="1"/>
</dbReference>
<comment type="caution">
    <text evidence="3">The sequence shown here is derived from an EMBL/GenBank/DDBJ whole genome shotgun (WGS) entry which is preliminary data.</text>
</comment>
<dbReference type="EMBL" id="CAJOBC010000581">
    <property type="protein sequence ID" value="CAF3603458.1"/>
    <property type="molecule type" value="Genomic_DNA"/>
</dbReference>
<feature type="transmembrane region" description="Helical" evidence="2">
    <location>
        <begin position="37"/>
        <end position="61"/>
    </location>
</feature>
<feature type="compositionally biased region" description="Basic residues" evidence="1">
    <location>
        <begin position="893"/>
        <end position="902"/>
    </location>
</feature>
<dbReference type="InterPro" id="IPR036364">
    <property type="entry name" value="SEA_dom_sf"/>
</dbReference>
<feature type="region of interest" description="Disordered" evidence="1">
    <location>
        <begin position="385"/>
        <end position="465"/>
    </location>
</feature>
<evidence type="ECO:0000313" key="4">
    <source>
        <dbReference type="EMBL" id="CAF3603458.1"/>
    </source>
</evidence>
<evidence type="ECO:0000313" key="5">
    <source>
        <dbReference type="Proteomes" id="UP000663829"/>
    </source>
</evidence>
<feature type="region of interest" description="Disordered" evidence="1">
    <location>
        <begin position="182"/>
        <end position="214"/>
    </location>
</feature>
<keyword evidence="2" id="KW-0812">Transmembrane</keyword>
<accession>A0A813U132</accession>
<keyword evidence="2" id="KW-1133">Transmembrane helix</keyword>
<feature type="compositionally biased region" description="Polar residues" evidence="1">
    <location>
        <begin position="868"/>
        <end position="885"/>
    </location>
</feature>
<dbReference type="AlphaFoldDB" id="A0A813U132"/>
<feature type="region of interest" description="Disordered" evidence="1">
    <location>
        <begin position="734"/>
        <end position="753"/>
    </location>
</feature>
<evidence type="ECO:0000256" key="2">
    <source>
        <dbReference type="SAM" id="Phobius"/>
    </source>
</evidence>
<evidence type="ECO:0000313" key="3">
    <source>
        <dbReference type="EMBL" id="CAF0817247.1"/>
    </source>
</evidence>
<feature type="compositionally biased region" description="Polar residues" evidence="1">
    <location>
        <begin position="926"/>
        <end position="945"/>
    </location>
</feature>
<feature type="region of interest" description="Disordered" evidence="1">
    <location>
        <begin position="844"/>
        <end position="963"/>
    </location>
</feature>